<dbReference type="InterPro" id="IPR011029">
    <property type="entry name" value="DEATH-like_dom_sf"/>
</dbReference>
<evidence type="ECO:0000313" key="9">
    <source>
        <dbReference type="Proteomes" id="UP001652627"/>
    </source>
</evidence>
<feature type="domain" description="CARD" evidence="7">
    <location>
        <begin position="392"/>
        <end position="479"/>
    </location>
</feature>
<feature type="region of interest" description="Disordered" evidence="6">
    <location>
        <begin position="1"/>
        <end position="33"/>
    </location>
</feature>
<feature type="domain" description="FIIND" evidence="8">
    <location>
        <begin position="79"/>
        <end position="361"/>
    </location>
</feature>
<dbReference type="RefSeq" id="XP_067173314.1">
    <property type="nucleotide sequence ID" value="XM_067317213.1"/>
</dbReference>
<dbReference type="PANTHER" id="PTHR46985">
    <property type="entry name" value="NACHT, LRR AND PYD DOMAINS-CONTAINING PROTEIN 1"/>
    <property type="match status" value="1"/>
</dbReference>
<evidence type="ECO:0000256" key="1">
    <source>
        <dbReference type="ARBA" id="ARBA00004514"/>
    </source>
</evidence>
<sequence length="479" mass="53934">MSRVNKQGFAAVAEREVEEAHRQPEALSQLEQDVPLAAMSRLGFPSSSSGEEDSSDPDVFLMAQHREEDGCGRCQRDKYLPKVTVPEIIWDEGGKKKTYRVSLPGGSSFRCAETDLCFDVKAAVTLKYEYGSWRQHLRGSDAEKWTFVGPLFNIQAEPAGAVGAVYLPHFVCLGAQDDTSEMRIGHFISGKLVLETPAEVEPFHAVLEDPSFSFLGVLWRKMTSILHLPLHSLVLIYHTTRKEPVTLHLYLIPDDRSIKQAVEEKEKKSMSYRVDKPPLTKRLNCGRSYVVSSSQTAAIQPKTLDFHLRGADEQQIFSEIYLGVMAENVKLSLKDKSKAKSVWHAVLRKGDITHSGAGADAPCMSRWVPGSWRSRPGSAGRGQIPEASARALAATEKHFVERHRVELIERAVEVKGVLDLLLGDVLDFEQYQRILAEKTSQSRMRALFWLMPSWTPRCKDRLYEALKKKHPHLIEDLEK</sequence>
<evidence type="ECO:0000256" key="4">
    <source>
        <dbReference type="ARBA" id="ARBA00022859"/>
    </source>
</evidence>
<dbReference type="PROSITE" id="PS50209">
    <property type="entry name" value="CARD"/>
    <property type="match status" value="1"/>
</dbReference>
<name>A0ABM4G7X5_9AVES</name>
<dbReference type="PROSITE" id="PS51830">
    <property type="entry name" value="FIIND"/>
    <property type="match status" value="1"/>
</dbReference>
<gene>
    <name evidence="10 11" type="primary">LOC106493777</name>
</gene>
<dbReference type="InterPro" id="IPR025307">
    <property type="entry name" value="FIIND_dom"/>
</dbReference>
<evidence type="ECO:0000259" key="7">
    <source>
        <dbReference type="PROSITE" id="PS50209"/>
    </source>
</evidence>
<proteinExistence type="predicted"/>
<reference evidence="10 11" key="1">
    <citation type="submission" date="2025-05" db="UniProtKB">
        <authorList>
            <consortium name="RefSeq"/>
        </authorList>
    </citation>
    <scope>IDENTIFICATION</scope>
    <source>
        <tissue evidence="10 11">Blood</tissue>
    </source>
</reference>
<dbReference type="PANTHER" id="PTHR46985:SF4">
    <property type="entry name" value="CASPASE RECRUITMENT DOMAIN-CONTAINING PROTEIN 8"/>
    <property type="match status" value="1"/>
</dbReference>
<protein>
    <submittedName>
        <fullName evidence="10 11">NACHT, LRR and PYD domains-containing protein 1b allele 2-like</fullName>
    </submittedName>
</protein>
<evidence type="ECO:0000259" key="8">
    <source>
        <dbReference type="PROSITE" id="PS51830"/>
    </source>
</evidence>
<dbReference type="InterPro" id="IPR033516">
    <property type="entry name" value="CARD8/ASC/NALP1_CARD"/>
</dbReference>
<accession>A0ABM4G7X5</accession>
<keyword evidence="9" id="KW-1185">Reference proteome</keyword>
<evidence type="ECO:0000256" key="2">
    <source>
        <dbReference type="ARBA" id="ARBA00022490"/>
    </source>
</evidence>
<evidence type="ECO:0000313" key="11">
    <source>
        <dbReference type="RefSeq" id="XP_067173314.1"/>
    </source>
</evidence>
<dbReference type="InterPro" id="IPR051249">
    <property type="entry name" value="NLRP_Inflammasome"/>
</dbReference>
<evidence type="ECO:0000256" key="6">
    <source>
        <dbReference type="SAM" id="MobiDB-lite"/>
    </source>
</evidence>
<keyword evidence="3" id="KW-0399">Innate immunity</keyword>
<keyword evidence="2" id="KW-0963">Cytoplasm</keyword>
<dbReference type="SUPFAM" id="SSF47986">
    <property type="entry name" value="DEATH domain"/>
    <property type="match status" value="1"/>
</dbReference>
<dbReference type="Proteomes" id="UP001652627">
    <property type="component" value="Unplaced"/>
</dbReference>
<dbReference type="Pfam" id="PF00619">
    <property type="entry name" value="CARD"/>
    <property type="match status" value="1"/>
</dbReference>
<evidence type="ECO:0000256" key="5">
    <source>
        <dbReference type="ARBA" id="ARBA00023198"/>
    </source>
</evidence>
<evidence type="ECO:0000313" key="10">
    <source>
        <dbReference type="RefSeq" id="XP_067173313.1"/>
    </source>
</evidence>
<evidence type="ECO:0000256" key="3">
    <source>
        <dbReference type="ARBA" id="ARBA00022588"/>
    </source>
</evidence>
<comment type="subcellular location">
    <subcellularLocation>
        <location evidence="1">Cytoplasm</location>
        <location evidence="1">Cytosol</location>
    </subcellularLocation>
</comment>
<dbReference type="InterPro" id="IPR001315">
    <property type="entry name" value="CARD"/>
</dbReference>
<dbReference type="Pfam" id="PF13553">
    <property type="entry name" value="FIIND"/>
    <property type="match status" value="1"/>
</dbReference>
<dbReference type="RefSeq" id="XP_067173313.1">
    <property type="nucleotide sequence ID" value="XM_067317212.1"/>
</dbReference>
<dbReference type="Gene3D" id="1.10.533.10">
    <property type="entry name" value="Death Domain, Fas"/>
    <property type="match status" value="1"/>
</dbReference>
<feature type="compositionally biased region" description="Basic and acidic residues" evidence="6">
    <location>
        <begin position="13"/>
        <end position="24"/>
    </location>
</feature>
<keyword evidence="5" id="KW-0395">Inflammatory response</keyword>
<dbReference type="CDD" id="cd08330">
    <property type="entry name" value="CARD_ASC_NALP1"/>
    <property type="match status" value="1"/>
</dbReference>
<keyword evidence="4" id="KW-0391">Immunity</keyword>
<dbReference type="Pfam" id="PF23679">
    <property type="entry name" value="UPA-FIIND"/>
    <property type="match status" value="1"/>
</dbReference>
<organism evidence="9 11">
    <name type="scientific">Apteryx mantelli</name>
    <name type="common">North Island brown kiwi</name>
    <dbReference type="NCBI Taxonomy" id="2696672"/>
    <lineage>
        <taxon>Eukaryota</taxon>
        <taxon>Metazoa</taxon>
        <taxon>Chordata</taxon>
        <taxon>Craniata</taxon>
        <taxon>Vertebrata</taxon>
        <taxon>Euteleostomi</taxon>
        <taxon>Archelosauria</taxon>
        <taxon>Archosauria</taxon>
        <taxon>Dinosauria</taxon>
        <taxon>Saurischia</taxon>
        <taxon>Theropoda</taxon>
        <taxon>Coelurosauria</taxon>
        <taxon>Aves</taxon>
        <taxon>Palaeognathae</taxon>
        <taxon>Apterygiformes</taxon>
        <taxon>Apterygidae</taxon>
        <taxon>Apteryx</taxon>
    </lineage>
</organism>
<dbReference type="GeneID" id="106493777"/>